<feature type="coiled-coil region" evidence="1">
    <location>
        <begin position="74"/>
        <end position="108"/>
    </location>
</feature>
<keyword evidence="2" id="KW-0812">Transmembrane</keyword>
<dbReference type="FunFam" id="2.70.70.10:FF:000006">
    <property type="entry name" value="M23 family peptidase"/>
    <property type="match status" value="1"/>
</dbReference>
<dbReference type="Gene3D" id="2.70.70.10">
    <property type="entry name" value="Glucose Permease (Domain IIA)"/>
    <property type="match status" value="1"/>
</dbReference>
<accession>A0A2A5WMG3</accession>
<dbReference type="PANTHER" id="PTHR21666:SF291">
    <property type="entry name" value="STAGE II SPORULATION PROTEIN Q"/>
    <property type="match status" value="1"/>
</dbReference>
<dbReference type="InterPro" id="IPR011055">
    <property type="entry name" value="Dup_hybrid_motif"/>
</dbReference>
<dbReference type="PANTHER" id="PTHR21666">
    <property type="entry name" value="PEPTIDASE-RELATED"/>
    <property type="match status" value="1"/>
</dbReference>
<gene>
    <name evidence="4" type="ORF">CNE99_08100</name>
</gene>
<feature type="transmembrane region" description="Helical" evidence="2">
    <location>
        <begin position="21"/>
        <end position="42"/>
    </location>
</feature>
<dbReference type="EMBL" id="NTKD01000048">
    <property type="protein sequence ID" value="PDH37458.1"/>
    <property type="molecule type" value="Genomic_DNA"/>
</dbReference>
<keyword evidence="2" id="KW-1133">Transmembrane helix</keyword>
<dbReference type="CDD" id="cd12797">
    <property type="entry name" value="M23_peptidase"/>
    <property type="match status" value="1"/>
</dbReference>
<evidence type="ECO:0000256" key="1">
    <source>
        <dbReference type="SAM" id="Coils"/>
    </source>
</evidence>
<keyword evidence="2" id="KW-0472">Membrane</keyword>
<comment type="caution">
    <text evidence="4">The sequence shown here is derived from an EMBL/GenBank/DDBJ whole genome shotgun (WGS) entry which is preliminary data.</text>
</comment>
<feature type="domain" description="M23ase beta-sheet core" evidence="3">
    <location>
        <begin position="209"/>
        <end position="302"/>
    </location>
</feature>
<evidence type="ECO:0000256" key="2">
    <source>
        <dbReference type="SAM" id="Phobius"/>
    </source>
</evidence>
<dbReference type="GO" id="GO:0004222">
    <property type="term" value="F:metalloendopeptidase activity"/>
    <property type="evidence" value="ECO:0007669"/>
    <property type="project" value="TreeGrafter"/>
</dbReference>
<proteinExistence type="predicted"/>
<dbReference type="Proteomes" id="UP000219327">
    <property type="component" value="Unassembled WGS sequence"/>
</dbReference>
<dbReference type="AlphaFoldDB" id="A0A2A5WMG3"/>
<organism evidence="4 5">
    <name type="scientific">OM182 bacterium MED-G24</name>
    <dbReference type="NCBI Taxonomy" id="1986255"/>
    <lineage>
        <taxon>Bacteria</taxon>
        <taxon>Pseudomonadati</taxon>
        <taxon>Pseudomonadota</taxon>
        <taxon>Gammaproteobacteria</taxon>
        <taxon>OMG group</taxon>
        <taxon>OM182 clade</taxon>
    </lineage>
</organism>
<evidence type="ECO:0000313" key="5">
    <source>
        <dbReference type="Proteomes" id="UP000219327"/>
    </source>
</evidence>
<name>A0A2A5WMG3_9GAMM</name>
<dbReference type="Pfam" id="PF01551">
    <property type="entry name" value="Peptidase_M23"/>
    <property type="match status" value="1"/>
</dbReference>
<sequence>MRFIIVDNRTGRARSIGANGLVLGLAFAGLVALPPTTGFLGYQFGVHDAEMNQEVILSWRSTLREQSDQIDDLQEVAQDNLDAASLELARLQARVVRLEALGQRLTEVGDLQEGEFDFVNPPALGGPLTSEDMVDADVAYQPPSYMDELSQLAARVIDREQQLGVLERLLVDRQMLDNTFVAGRPVIKGYQSSDYGWRTDPISGRRAWHNGVDFAGKAGSDVVSVAAGVVVYASPRYGYGNMVEVYHGGGYSTRYGHHDKILVKPGDIVKRGQVVGTMGSSGRSTGPHVHFEVFKNGRIVDPSSYVRRVSR</sequence>
<keyword evidence="1" id="KW-0175">Coiled coil</keyword>
<dbReference type="InterPro" id="IPR016047">
    <property type="entry name" value="M23ase_b-sheet_dom"/>
</dbReference>
<evidence type="ECO:0000313" key="4">
    <source>
        <dbReference type="EMBL" id="PDH37458.1"/>
    </source>
</evidence>
<reference evidence="4 5" key="1">
    <citation type="submission" date="2017-08" db="EMBL/GenBank/DDBJ databases">
        <title>Fine stratification of microbial communities through a metagenomic profile of the photic zone.</title>
        <authorList>
            <person name="Haro-Moreno J.M."/>
            <person name="Lopez-Perez M."/>
            <person name="De La Torre J."/>
            <person name="Picazo A."/>
            <person name="Camacho A."/>
            <person name="Rodriguez-Valera F."/>
        </authorList>
    </citation>
    <scope>NUCLEOTIDE SEQUENCE [LARGE SCALE GENOMIC DNA]</scope>
    <source>
        <strain evidence="4">MED-G24</strain>
    </source>
</reference>
<dbReference type="SUPFAM" id="SSF51261">
    <property type="entry name" value="Duplicated hybrid motif"/>
    <property type="match status" value="1"/>
</dbReference>
<evidence type="ECO:0000259" key="3">
    <source>
        <dbReference type="Pfam" id="PF01551"/>
    </source>
</evidence>
<protein>
    <recommendedName>
        <fullName evidence="3">M23ase beta-sheet core domain-containing protein</fullName>
    </recommendedName>
</protein>
<dbReference type="InterPro" id="IPR050570">
    <property type="entry name" value="Cell_wall_metabolism_enzyme"/>
</dbReference>